<name>A0A4V6IMY0_METTU</name>
<proteinExistence type="predicted"/>
<organism evidence="2 3">
    <name type="scientific">Methylocella tundrae</name>
    <dbReference type="NCBI Taxonomy" id="227605"/>
    <lineage>
        <taxon>Bacteria</taxon>
        <taxon>Pseudomonadati</taxon>
        <taxon>Pseudomonadota</taxon>
        <taxon>Alphaproteobacteria</taxon>
        <taxon>Hyphomicrobiales</taxon>
        <taxon>Beijerinckiaceae</taxon>
        <taxon>Methylocella</taxon>
    </lineage>
</organism>
<dbReference type="OrthoDB" id="6021410at2"/>
<gene>
    <name evidence="2" type="ORF">MTUNDRAET4_3375</name>
</gene>
<dbReference type="Proteomes" id="UP000294360">
    <property type="component" value="Chromosome"/>
</dbReference>
<accession>A0A4V6IMY0</accession>
<dbReference type="EMBL" id="LR536450">
    <property type="protein sequence ID" value="VFU10262.1"/>
    <property type="molecule type" value="Genomic_DNA"/>
</dbReference>
<dbReference type="KEGG" id="mtun:MTUNDRAET4_3375"/>
<feature type="domain" description="Tip attachment protein J" evidence="1">
    <location>
        <begin position="225"/>
        <end position="407"/>
    </location>
</feature>
<dbReference type="RefSeq" id="WP_134490947.1">
    <property type="nucleotide sequence ID" value="NZ_LR536450.1"/>
</dbReference>
<dbReference type="InterPro" id="IPR032876">
    <property type="entry name" value="J_dom"/>
</dbReference>
<evidence type="ECO:0000313" key="2">
    <source>
        <dbReference type="EMBL" id="VFU10262.1"/>
    </source>
</evidence>
<evidence type="ECO:0000313" key="3">
    <source>
        <dbReference type="Proteomes" id="UP000294360"/>
    </source>
</evidence>
<dbReference type="Pfam" id="PF13550">
    <property type="entry name" value="Phage-tail_3"/>
    <property type="match status" value="1"/>
</dbReference>
<protein>
    <recommendedName>
        <fullName evidence="1">Tip attachment protein J domain-containing protein</fullName>
    </recommendedName>
</protein>
<evidence type="ECO:0000259" key="1">
    <source>
        <dbReference type="Pfam" id="PF13550"/>
    </source>
</evidence>
<reference evidence="2 3" key="1">
    <citation type="submission" date="2019-03" db="EMBL/GenBank/DDBJ databases">
        <authorList>
            <person name="Kox A.R. M."/>
        </authorList>
    </citation>
    <scope>NUCLEOTIDE SEQUENCE [LARGE SCALE GENOMIC DNA]</scope>
    <source>
        <strain evidence="2">MTUNDRAET4 annotated genome</strain>
    </source>
</reference>
<sequence>MSFLRQRKTTSQIPLYTGLQIQTSSSAVPIQIVYGANKIAPNVIWTGGFSYTTEKTKAGKGGGSISGYDYRCGFALGLCEGPINAVGGVWSGQSITYLWNLGLGLFYGSMPQTPWGYLTASFPGQDLAYGGLAYVATASFDLGSSPSLPSLSFDVHGLLVGTGLINSWDANPALVIQDLLTNPQYGVGFPAASIDSTTLLGGSGGSSYQAYCTAAHLALSPVLANQEAASSILSRWLQLTNTAAVWSGGKLKFITYGDAPLTQSGVSFIPNVTPIYDLADDDFVISDDADPVEVVRSDPFTAKNWVTLETLDRNNWYDATPVQVWDQNAIELYGLHMDSSITAHEICEPSIGRISAQLLLQRSLYVRNTYQFKLGFEYCLLEPMDLVAISDVGLGMNKFPVRIVSIEEDGSGILSLTAEDFTGGAATAAAYPVQAGSNTALDHGVSPSPVNQVIIFEPPPDLTNGVAEVWIAISGGLAPIYKLADGTTGES</sequence>
<dbReference type="AlphaFoldDB" id="A0A4V6IMY0"/>